<evidence type="ECO:0000256" key="1">
    <source>
        <dbReference type="ARBA" id="ARBA00022679"/>
    </source>
</evidence>
<keyword evidence="1" id="KW-0808">Transferase</keyword>
<dbReference type="InterPro" id="IPR013216">
    <property type="entry name" value="Methyltransf_11"/>
</dbReference>
<keyword evidence="4" id="KW-1185">Reference proteome</keyword>
<dbReference type="EMBL" id="SGPL01000090">
    <property type="protein sequence ID" value="THH18003.1"/>
    <property type="molecule type" value="Genomic_DNA"/>
</dbReference>
<dbReference type="OrthoDB" id="3647at2759"/>
<organism evidence="3 4">
    <name type="scientific">Bondarzewia mesenterica</name>
    <dbReference type="NCBI Taxonomy" id="1095465"/>
    <lineage>
        <taxon>Eukaryota</taxon>
        <taxon>Fungi</taxon>
        <taxon>Dikarya</taxon>
        <taxon>Basidiomycota</taxon>
        <taxon>Agaricomycotina</taxon>
        <taxon>Agaricomycetes</taxon>
        <taxon>Russulales</taxon>
        <taxon>Bondarzewiaceae</taxon>
        <taxon>Bondarzewia</taxon>
    </lineage>
</organism>
<evidence type="ECO:0000313" key="4">
    <source>
        <dbReference type="Proteomes" id="UP000310158"/>
    </source>
</evidence>
<dbReference type="Pfam" id="PF08241">
    <property type="entry name" value="Methyltransf_11"/>
    <property type="match status" value="1"/>
</dbReference>
<dbReference type="Gene3D" id="3.40.50.150">
    <property type="entry name" value="Vaccinia Virus protein VP39"/>
    <property type="match status" value="1"/>
</dbReference>
<comment type="caution">
    <text evidence="3">The sequence shown here is derived from an EMBL/GenBank/DDBJ whole genome shotgun (WGS) entry which is preliminary data.</text>
</comment>
<dbReference type="PANTHER" id="PTHR43861">
    <property type="entry name" value="TRANS-ACONITATE 2-METHYLTRANSFERASE-RELATED"/>
    <property type="match status" value="1"/>
</dbReference>
<evidence type="ECO:0000313" key="3">
    <source>
        <dbReference type="EMBL" id="THH18003.1"/>
    </source>
</evidence>
<dbReference type="GO" id="GO:0008757">
    <property type="term" value="F:S-adenosylmethionine-dependent methyltransferase activity"/>
    <property type="evidence" value="ECO:0007669"/>
    <property type="project" value="InterPro"/>
</dbReference>
<dbReference type="CDD" id="cd02440">
    <property type="entry name" value="AdoMet_MTases"/>
    <property type="match status" value="1"/>
</dbReference>
<accession>A0A4V3XFM0</accession>
<gene>
    <name evidence="3" type="ORF">EW146_g2932</name>
</gene>
<dbReference type="SUPFAM" id="SSF53335">
    <property type="entry name" value="S-adenosyl-L-methionine-dependent methyltransferases"/>
    <property type="match status" value="1"/>
</dbReference>
<name>A0A4V3XFM0_9AGAM</name>
<dbReference type="Proteomes" id="UP000310158">
    <property type="component" value="Unassembled WGS sequence"/>
</dbReference>
<dbReference type="InterPro" id="IPR029063">
    <property type="entry name" value="SAM-dependent_MTases_sf"/>
</dbReference>
<sequence length="242" mass="26550">MSTHSHQHAHGHDHQHEHHSLAELNAQHFDAQAHTYDELPSVQELTRRLSASMLEAYAFDEDRTVVMDFACGTGLVSRALALHAKTLVGVDISQGMVDQYNLRATNQGIPPEEMRAMRVELKGEESELEVLGGQRFDVVVCSMAYHHFASINDVSRTLAYFLKPSGVLLVTDIMESVDGKAIIPENHQHIVAHAAGLGQSAMRTAFESAGLGGFEYTKATSALKEGRNVDFFIAKGVKPDAM</sequence>
<dbReference type="AlphaFoldDB" id="A0A4V3XFM0"/>
<reference evidence="3 4" key="1">
    <citation type="submission" date="2019-02" db="EMBL/GenBank/DDBJ databases">
        <title>Genome sequencing of the rare red list fungi Bondarzewia mesenterica.</title>
        <authorList>
            <person name="Buettner E."/>
            <person name="Kellner H."/>
        </authorList>
    </citation>
    <scope>NUCLEOTIDE SEQUENCE [LARGE SCALE GENOMIC DNA]</scope>
    <source>
        <strain evidence="3 4">DSM 108281</strain>
    </source>
</reference>
<evidence type="ECO:0000259" key="2">
    <source>
        <dbReference type="Pfam" id="PF08241"/>
    </source>
</evidence>
<protein>
    <recommendedName>
        <fullName evidence="2">Methyltransferase type 11 domain-containing protein</fullName>
    </recommendedName>
</protein>
<dbReference type="PANTHER" id="PTHR43861:SF3">
    <property type="entry name" value="PUTATIVE (AFU_ORTHOLOGUE AFUA_2G14390)-RELATED"/>
    <property type="match status" value="1"/>
</dbReference>
<proteinExistence type="predicted"/>
<feature type="domain" description="Methyltransferase type 11" evidence="2">
    <location>
        <begin position="68"/>
        <end position="169"/>
    </location>
</feature>